<dbReference type="Proteomes" id="UP000886005">
    <property type="component" value="Unassembled WGS sequence"/>
</dbReference>
<reference evidence="1" key="1">
    <citation type="journal article" date="2020" name="mSystems">
        <title>Genome- and Community-Level Interaction Insights into Carbon Utilization and Element Cycling Functions of Hydrothermarchaeota in Hydrothermal Sediment.</title>
        <authorList>
            <person name="Zhou Z."/>
            <person name="Liu Y."/>
            <person name="Xu W."/>
            <person name="Pan J."/>
            <person name="Luo Z.H."/>
            <person name="Li M."/>
        </authorList>
    </citation>
    <scope>NUCLEOTIDE SEQUENCE [LARGE SCALE GENOMIC DNA]</scope>
    <source>
        <strain evidence="1">HyVt-456</strain>
    </source>
</reference>
<gene>
    <name evidence="1" type="ORF">ENJ10_05405</name>
</gene>
<evidence type="ECO:0000313" key="1">
    <source>
        <dbReference type="EMBL" id="HED10101.1"/>
    </source>
</evidence>
<organism evidence="1">
    <name type="scientific">Caldithrix abyssi</name>
    <dbReference type="NCBI Taxonomy" id="187145"/>
    <lineage>
        <taxon>Bacteria</taxon>
        <taxon>Pseudomonadati</taxon>
        <taxon>Calditrichota</taxon>
        <taxon>Calditrichia</taxon>
        <taxon>Calditrichales</taxon>
        <taxon>Calditrichaceae</taxon>
        <taxon>Caldithrix</taxon>
    </lineage>
</organism>
<protein>
    <submittedName>
        <fullName evidence="1">Uncharacterized protein</fullName>
    </submittedName>
</protein>
<dbReference type="AlphaFoldDB" id="A0A7V1LLA9"/>
<comment type="caution">
    <text evidence="1">The sequence shown here is derived from an EMBL/GenBank/DDBJ whole genome shotgun (WGS) entry which is preliminary data.</text>
</comment>
<dbReference type="EMBL" id="DRLD01000149">
    <property type="protein sequence ID" value="HED10101.1"/>
    <property type="molecule type" value="Genomic_DNA"/>
</dbReference>
<proteinExistence type="predicted"/>
<sequence length="324" mass="37002">MRFIKAFFVFIVIFTPLRAIELIDGTELVFADSAAAAALVITDDDYMQRISAYDRSASLRTDREVSVAEYKQHLARNVRNWPDSLKTMFEQFARNHHAQLQALQLNLPGKIILIRTSGDEVGGVSVAYTRMNTIVYTDLMLAGAPKAALENTFIHEIFHVYSRHNRDMRSRFYEIIGFEIGPELTLPQDWFERHITNPDAPEMNCYATLPTEEGAVRVAPFIYATRPVYDVSKPGGIFQSLSFVLLRVEEKNGQIIPIMEKGRPLMINAYKTPAFWKMVGTNTNYVIHPEEIMASNFTFLVTGKKDLPNPEIIEKMKNIFLNKQ</sequence>
<accession>A0A7V1LLA9</accession>
<name>A0A7V1LLA9_CALAY</name>